<dbReference type="SUPFAM" id="SSF46689">
    <property type="entry name" value="Homeodomain-like"/>
    <property type="match status" value="2"/>
</dbReference>
<evidence type="ECO:0000256" key="3">
    <source>
        <dbReference type="ARBA" id="ARBA00023163"/>
    </source>
</evidence>
<evidence type="ECO:0000256" key="1">
    <source>
        <dbReference type="ARBA" id="ARBA00023015"/>
    </source>
</evidence>
<evidence type="ECO:0000259" key="4">
    <source>
        <dbReference type="PROSITE" id="PS01124"/>
    </source>
</evidence>
<evidence type="ECO:0000313" key="6">
    <source>
        <dbReference type="Proteomes" id="UP000658690"/>
    </source>
</evidence>
<dbReference type="EMBL" id="WHOC01000160">
    <property type="protein sequence ID" value="NOU90124.1"/>
    <property type="molecule type" value="Genomic_DNA"/>
</dbReference>
<evidence type="ECO:0000256" key="2">
    <source>
        <dbReference type="ARBA" id="ARBA00023125"/>
    </source>
</evidence>
<dbReference type="PANTHER" id="PTHR43280">
    <property type="entry name" value="ARAC-FAMILY TRANSCRIPTIONAL REGULATOR"/>
    <property type="match status" value="1"/>
</dbReference>
<organism evidence="5 6">
    <name type="scientific">Paenibacillus germinis</name>
    <dbReference type="NCBI Taxonomy" id="2654979"/>
    <lineage>
        <taxon>Bacteria</taxon>
        <taxon>Bacillati</taxon>
        <taxon>Bacillota</taxon>
        <taxon>Bacilli</taxon>
        <taxon>Bacillales</taxon>
        <taxon>Paenibacillaceae</taxon>
        <taxon>Paenibacillus</taxon>
    </lineage>
</organism>
<evidence type="ECO:0000313" key="5">
    <source>
        <dbReference type="EMBL" id="NOU90124.1"/>
    </source>
</evidence>
<keyword evidence="1" id="KW-0805">Transcription regulation</keyword>
<name>A0ABX1ZD13_9BACL</name>
<proteinExistence type="predicted"/>
<dbReference type="Proteomes" id="UP000658690">
    <property type="component" value="Unassembled WGS sequence"/>
</dbReference>
<keyword evidence="6" id="KW-1185">Reference proteome</keyword>
<dbReference type="InterPro" id="IPR009057">
    <property type="entry name" value="Homeodomain-like_sf"/>
</dbReference>
<dbReference type="InterPro" id="IPR018062">
    <property type="entry name" value="HTH_AraC-typ_CS"/>
</dbReference>
<dbReference type="Gene3D" id="1.10.10.60">
    <property type="entry name" value="Homeodomain-like"/>
    <property type="match status" value="2"/>
</dbReference>
<keyword evidence="2" id="KW-0238">DNA-binding</keyword>
<gene>
    <name evidence="5" type="ORF">GC102_30915</name>
</gene>
<dbReference type="InterPro" id="IPR018060">
    <property type="entry name" value="HTH_AraC"/>
</dbReference>
<protein>
    <submittedName>
        <fullName evidence="5">Helix-turn-helix domain-containing protein</fullName>
    </submittedName>
</protein>
<reference evidence="5 6" key="1">
    <citation type="submission" date="2019-10" db="EMBL/GenBank/DDBJ databases">
        <title>Description of Paenibacillus choica sp. nov.</title>
        <authorList>
            <person name="Carlier A."/>
            <person name="Qi S."/>
        </authorList>
    </citation>
    <scope>NUCLEOTIDE SEQUENCE [LARGE SCALE GENOMIC DNA]</scope>
    <source>
        <strain evidence="5 6">LMG 31460</strain>
    </source>
</reference>
<dbReference type="PANTHER" id="PTHR43280:SF2">
    <property type="entry name" value="HTH-TYPE TRANSCRIPTIONAL REGULATOR EXSA"/>
    <property type="match status" value="1"/>
</dbReference>
<dbReference type="Pfam" id="PF12833">
    <property type="entry name" value="HTH_18"/>
    <property type="match status" value="1"/>
</dbReference>
<feature type="domain" description="HTH araC/xylS-type" evidence="4">
    <location>
        <begin position="2"/>
        <end position="100"/>
    </location>
</feature>
<dbReference type="RefSeq" id="WP_171692951.1">
    <property type="nucleotide sequence ID" value="NZ_WHOC01000160.1"/>
</dbReference>
<dbReference type="PROSITE" id="PS01124">
    <property type="entry name" value="HTH_ARAC_FAMILY_2"/>
    <property type="match status" value="1"/>
</dbReference>
<sequence length="132" mass="14936">MQQAVGYIYRNVFSEISMQEIANRLGIKQPQLTRRFQAAYGVVPVELVTRLRLEEAKKLLLQTDDTLEAIALRCGYENGSYLSRIFRTKIGTSPSLFSKKLSCLSFSPLSEPVFIAPKRKLIKKLPHVSAAF</sequence>
<comment type="caution">
    <text evidence="5">The sequence shown here is derived from an EMBL/GenBank/DDBJ whole genome shotgun (WGS) entry which is preliminary data.</text>
</comment>
<accession>A0ABX1ZD13</accession>
<keyword evidence="3" id="KW-0804">Transcription</keyword>
<dbReference type="SMART" id="SM00342">
    <property type="entry name" value="HTH_ARAC"/>
    <property type="match status" value="1"/>
</dbReference>
<dbReference type="PROSITE" id="PS00041">
    <property type="entry name" value="HTH_ARAC_FAMILY_1"/>
    <property type="match status" value="1"/>
</dbReference>